<name>A0ACC2BZE9_DIPCM</name>
<accession>A0ACC2BZE9</accession>
<evidence type="ECO:0000313" key="2">
    <source>
        <dbReference type="Proteomes" id="UP001162992"/>
    </source>
</evidence>
<evidence type="ECO:0000313" key="1">
    <source>
        <dbReference type="EMBL" id="KAJ7535144.1"/>
    </source>
</evidence>
<keyword evidence="2" id="KW-1185">Reference proteome</keyword>
<gene>
    <name evidence="1" type="ORF">O6H91_12G020300</name>
</gene>
<dbReference type="EMBL" id="CM055103">
    <property type="protein sequence ID" value="KAJ7535144.1"/>
    <property type="molecule type" value="Genomic_DNA"/>
</dbReference>
<proteinExistence type="predicted"/>
<dbReference type="Proteomes" id="UP001162992">
    <property type="component" value="Chromosome 12"/>
</dbReference>
<protein>
    <submittedName>
        <fullName evidence="1">Uncharacterized protein</fullName>
    </submittedName>
</protein>
<sequence length="138" mass="14925">MLHRSPKHVSSCGVIMIIFQLLVFGTEARVLLPEKASSLEDKNFSPVGSVAQVESTVLAADTESLSDTSAQIGSRPPSCQNKCNSCNPCQAVQVPTPQDRRTGHGPTPAAQGSQIMNEYSNYIPEGWKCKCGNRFFNP</sequence>
<comment type="caution">
    <text evidence="1">The sequence shown here is derived from an EMBL/GenBank/DDBJ whole genome shotgun (WGS) entry which is preliminary data.</text>
</comment>
<organism evidence="1 2">
    <name type="scientific">Diphasiastrum complanatum</name>
    <name type="common">Issler's clubmoss</name>
    <name type="synonym">Lycopodium complanatum</name>
    <dbReference type="NCBI Taxonomy" id="34168"/>
    <lineage>
        <taxon>Eukaryota</taxon>
        <taxon>Viridiplantae</taxon>
        <taxon>Streptophyta</taxon>
        <taxon>Embryophyta</taxon>
        <taxon>Tracheophyta</taxon>
        <taxon>Lycopodiopsida</taxon>
        <taxon>Lycopodiales</taxon>
        <taxon>Lycopodiaceae</taxon>
        <taxon>Lycopodioideae</taxon>
        <taxon>Diphasiastrum</taxon>
    </lineage>
</organism>
<reference evidence="2" key="1">
    <citation type="journal article" date="2024" name="Proc. Natl. Acad. Sci. U.S.A.">
        <title>Extraordinary preservation of gene collinearity over three hundred million years revealed in homosporous lycophytes.</title>
        <authorList>
            <person name="Li C."/>
            <person name="Wickell D."/>
            <person name="Kuo L.Y."/>
            <person name="Chen X."/>
            <person name="Nie B."/>
            <person name="Liao X."/>
            <person name="Peng D."/>
            <person name="Ji J."/>
            <person name="Jenkins J."/>
            <person name="Williams M."/>
            <person name="Shu S."/>
            <person name="Plott C."/>
            <person name="Barry K."/>
            <person name="Rajasekar S."/>
            <person name="Grimwood J."/>
            <person name="Han X."/>
            <person name="Sun S."/>
            <person name="Hou Z."/>
            <person name="He W."/>
            <person name="Dai G."/>
            <person name="Sun C."/>
            <person name="Schmutz J."/>
            <person name="Leebens-Mack J.H."/>
            <person name="Li F.W."/>
            <person name="Wang L."/>
        </authorList>
    </citation>
    <scope>NUCLEOTIDE SEQUENCE [LARGE SCALE GENOMIC DNA]</scope>
    <source>
        <strain evidence="2">cv. PW_Plant_1</strain>
    </source>
</reference>